<keyword evidence="4" id="KW-1185">Reference proteome</keyword>
<gene>
    <name evidence="3" type="ORF">NMOB1V02_LOCUS11074</name>
</gene>
<evidence type="ECO:0000313" key="3">
    <source>
        <dbReference type="EMBL" id="CAD7283459.1"/>
    </source>
</evidence>
<dbReference type="PANTHER" id="PTHR37557:SF4">
    <property type="entry name" value="CCHC-TYPE DOMAIN-CONTAINING PROTEIN"/>
    <property type="match status" value="1"/>
</dbReference>
<dbReference type="OrthoDB" id="8063823at2759"/>
<accession>A0A7R9C0N0</accession>
<dbReference type="AlphaFoldDB" id="A0A7R9C0N0"/>
<name>A0A7R9C0N0_9CRUS</name>
<keyword evidence="1" id="KW-0479">Metal-binding</keyword>
<organism evidence="3">
    <name type="scientific">Notodromas monacha</name>
    <dbReference type="NCBI Taxonomy" id="399045"/>
    <lineage>
        <taxon>Eukaryota</taxon>
        <taxon>Metazoa</taxon>
        <taxon>Ecdysozoa</taxon>
        <taxon>Arthropoda</taxon>
        <taxon>Crustacea</taxon>
        <taxon>Oligostraca</taxon>
        <taxon>Ostracoda</taxon>
        <taxon>Podocopa</taxon>
        <taxon>Podocopida</taxon>
        <taxon>Cypridocopina</taxon>
        <taxon>Cypridoidea</taxon>
        <taxon>Cyprididae</taxon>
        <taxon>Notodromas</taxon>
    </lineage>
</organism>
<dbReference type="InterPro" id="IPR013087">
    <property type="entry name" value="Znf_C2H2_type"/>
</dbReference>
<evidence type="ECO:0000259" key="2">
    <source>
        <dbReference type="PROSITE" id="PS50157"/>
    </source>
</evidence>
<dbReference type="EMBL" id="OA887496">
    <property type="protein sequence ID" value="CAD7283459.1"/>
    <property type="molecule type" value="Genomic_DNA"/>
</dbReference>
<proteinExistence type="predicted"/>
<keyword evidence="1" id="KW-0863">Zinc-finger</keyword>
<feature type="non-terminal residue" evidence="3">
    <location>
        <position position="1"/>
    </location>
</feature>
<protein>
    <recommendedName>
        <fullName evidence="2">C2H2-type domain-containing protein</fullName>
    </recommendedName>
</protein>
<feature type="domain" description="C2H2-type" evidence="2">
    <location>
        <begin position="136"/>
        <end position="156"/>
    </location>
</feature>
<dbReference type="Proteomes" id="UP000678499">
    <property type="component" value="Unassembled WGS sequence"/>
</dbReference>
<evidence type="ECO:0000313" key="4">
    <source>
        <dbReference type="Proteomes" id="UP000678499"/>
    </source>
</evidence>
<dbReference type="GO" id="GO:0008270">
    <property type="term" value="F:zinc ion binding"/>
    <property type="evidence" value="ECO:0007669"/>
    <property type="project" value="UniProtKB-KW"/>
</dbReference>
<dbReference type="EMBL" id="CAJPEX010005459">
    <property type="protein sequence ID" value="CAG0923611.1"/>
    <property type="molecule type" value="Genomic_DNA"/>
</dbReference>
<sequence length="565" mass="63439">MVVVADGKVLILDVQVTSDSHVTSLGSKFMDKVAYYDQPDLKEKVLAFVNDKIFQAVPLTGSSNVTVAGVIWSWRGAFSKDTHKILSVLGIKKCHIRLLTALLMELNCEILRKNCGRVPGASVTGAANLNSVETGFSCPTCSRSFPSRIGLSAHRRQSLLCKAAFHAETAVCANSRTRARWTDEEVNVLARIEMSLNQHGVKLTNARVLAEYAKMNANRSLDSIKGMRRSERYQERLSALIMENNSNEQQQEQDSELAQNDTTVAEWAEIQLTIPDLPTNLIELLRALQSCDTRKAMELVDKVMILWSKQLPANEVGEKSKVPPQPLSNRRRKVLERRQQYRRMQLMYKRSRTLAANQCLSGEWREGASGFPTEALKAYWCANFDAPVKGDERPAQIGRTNISLVEPFTADEVKRILADSTPTAPGLDGVKLADLRRVAEKLDEMLSNLKTAPLKPQQRLYILRHHLIPKLLHQLVLSPQTSGRLKIIDCKIRGAVRGWLTLPRDTPIGFFYASYQDGGLSISCLRNLIPCLQVSRFEKLKDVNEPDIQAVLNHTHMRSFICKAR</sequence>
<reference evidence="3" key="1">
    <citation type="submission" date="2020-11" db="EMBL/GenBank/DDBJ databases">
        <authorList>
            <person name="Tran Van P."/>
        </authorList>
    </citation>
    <scope>NUCLEOTIDE SEQUENCE</scope>
</reference>
<dbReference type="PROSITE" id="PS50157">
    <property type="entry name" value="ZINC_FINGER_C2H2_2"/>
    <property type="match status" value="1"/>
</dbReference>
<evidence type="ECO:0000256" key="1">
    <source>
        <dbReference type="PROSITE-ProRule" id="PRU00042"/>
    </source>
</evidence>
<keyword evidence="1" id="KW-0862">Zinc</keyword>
<dbReference type="PANTHER" id="PTHR37557">
    <property type="entry name" value="115 KDA PROTEIN IN TYPE-1 RETROTRANSPOSABLE ELEMENT R1DM-LIKE PROTEIN-RELATED-RELATED"/>
    <property type="match status" value="1"/>
</dbReference>